<evidence type="ECO:0000313" key="3">
    <source>
        <dbReference type="EMBL" id="MSS14281.1"/>
    </source>
</evidence>
<dbReference type="RefSeq" id="WP_154523722.1">
    <property type="nucleotide sequence ID" value="NZ_JAQYJL010000016.1"/>
</dbReference>
<organism evidence="3 4">
    <name type="scientific">Porcincola intestinalis</name>
    <dbReference type="NCBI Taxonomy" id="2606632"/>
    <lineage>
        <taxon>Bacteria</taxon>
        <taxon>Bacillati</taxon>
        <taxon>Bacillota</taxon>
        <taxon>Clostridia</taxon>
        <taxon>Lachnospirales</taxon>
        <taxon>Lachnospiraceae</taxon>
        <taxon>Porcincola</taxon>
    </lineage>
</organism>
<dbReference type="EMBL" id="VULZ01000003">
    <property type="protein sequence ID" value="MSS14281.1"/>
    <property type="molecule type" value="Genomic_DNA"/>
</dbReference>
<keyword evidence="4" id="KW-1185">Reference proteome</keyword>
<name>A0A6L5X1S0_9FIRM</name>
<proteinExistence type="predicted"/>
<feature type="chain" id="PRO_5026952126" evidence="2">
    <location>
        <begin position="31"/>
        <end position="201"/>
    </location>
</feature>
<accession>A0A6L5X1S0</accession>
<dbReference type="InterPro" id="IPR025233">
    <property type="entry name" value="DUF4176"/>
</dbReference>
<comment type="caution">
    <text evidence="3">The sequence shown here is derived from an EMBL/GenBank/DDBJ whole genome shotgun (WGS) entry which is preliminary data.</text>
</comment>
<dbReference type="AlphaFoldDB" id="A0A6L5X1S0"/>
<reference evidence="3 4" key="1">
    <citation type="submission" date="2019-08" db="EMBL/GenBank/DDBJ databases">
        <title>In-depth cultivation of the pig gut microbiome towards novel bacterial diversity and tailored functional studies.</title>
        <authorList>
            <person name="Wylensek D."/>
            <person name="Hitch T.C.A."/>
            <person name="Clavel T."/>
        </authorList>
    </citation>
    <scope>NUCLEOTIDE SEQUENCE [LARGE SCALE GENOMIC DNA]</scope>
    <source>
        <strain evidence="3 4">Oil+RF-744-WCA-WT-11</strain>
    </source>
</reference>
<sequence length="201" mass="22046">MIEMMVKKTGRQILAAVLAGVMLSAAPAYAAQSQTTEKASSAVSGTVKLQAEKEQTEGSQEMPGETDSVFSESEAESEIEATVDLDALKEAKNENGLKADDWLPIGSVVLLNGANKSLMVISRFVYNVDDGKYYEYCGCLYPEGISDSEYYFFNHNEIGLVVQKGFEDEYEKLYRTTVLDGINVSLLNQETDTEAESETES</sequence>
<keyword evidence="2" id="KW-0732">Signal</keyword>
<gene>
    <name evidence="3" type="ORF">FYJ35_04350</name>
</gene>
<feature type="signal peptide" evidence="2">
    <location>
        <begin position="1"/>
        <end position="30"/>
    </location>
</feature>
<feature type="region of interest" description="Disordered" evidence="1">
    <location>
        <begin position="50"/>
        <end position="75"/>
    </location>
</feature>
<evidence type="ECO:0000313" key="4">
    <source>
        <dbReference type="Proteomes" id="UP000481852"/>
    </source>
</evidence>
<dbReference type="Proteomes" id="UP000481852">
    <property type="component" value="Unassembled WGS sequence"/>
</dbReference>
<dbReference type="Pfam" id="PF13780">
    <property type="entry name" value="DUF4176"/>
    <property type="match status" value="1"/>
</dbReference>
<evidence type="ECO:0000256" key="1">
    <source>
        <dbReference type="SAM" id="MobiDB-lite"/>
    </source>
</evidence>
<evidence type="ECO:0000256" key="2">
    <source>
        <dbReference type="SAM" id="SignalP"/>
    </source>
</evidence>
<protein>
    <submittedName>
        <fullName evidence="3">DUF4176 domain-containing protein</fullName>
    </submittedName>
</protein>